<keyword evidence="4 6" id="KW-1133">Transmembrane helix</keyword>
<dbReference type="AlphaFoldDB" id="A0A285X861"/>
<dbReference type="EMBL" id="OCMF01000005">
    <property type="protein sequence ID" value="SOC81478.1"/>
    <property type="molecule type" value="Genomic_DNA"/>
</dbReference>
<feature type="transmembrane region" description="Helical" evidence="6">
    <location>
        <begin position="272"/>
        <end position="298"/>
    </location>
</feature>
<accession>A0A285X861</accession>
<evidence type="ECO:0000256" key="3">
    <source>
        <dbReference type="ARBA" id="ARBA00022692"/>
    </source>
</evidence>
<feature type="transmembrane region" description="Helical" evidence="6">
    <location>
        <begin position="161"/>
        <end position="187"/>
    </location>
</feature>
<dbReference type="GO" id="GO:0005886">
    <property type="term" value="C:plasma membrane"/>
    <property type="evidence" value="ECO:0007669"/>
    <property type="project" value="UniProtKB-SubCell"/>
</dbReference>
<feature type="transmembrane region" description="Helical" evidence="6">
    <location>
        <begin position="240"/>
        <end position="260"/>
    </location>
</feature>
<evidence type="ECO:0000256" key="5">
    <source>
        <dbReference type="ARBA" id="ARBA00023136"/>
    </source>
</evidence>
<keyword evidence="3 6" id="KW-0812">Transmembrane</keyword>
<feature type="transmembrane region" description="Helical" evidence="6">
    <location>
        <begin position="26"/>
        <end position="47"/>
    </location>
</feature>
<feature type="transmembrane region" description="Helical" evidence="6">
    <location>
        <begin position="122"/>
        <end position="149"/>
    </location>
</feature>
<evidence type="ECO:0000313" key="8">
    <source>
        <dbReference type="Proteomes" id="UP000219193"/>
    </source>
</evidence>
<name>A0A285X861_9FLAO</name>
<sequence>MTNGKAKSAKKKEGFTYWWTSRAKKIILPGLEGLSLFDLYIIFYAGIVKGTFSARASAISFSFVLALFPFLLFILNLIPFIDFIDDFQILFLDFIDSLLPPGTSAFFDDIFYDIAARKRGGLLSFVFLLSIALMANGVNAVFTGFEFSYHTKINRSIIRQYFIAVGVSLIMALLLLTTVVVTVYLTFLTEDLKSLGVVDDTVMWINVGRYIIFICLVYIGVAILYYFGTKESRLSRFFSIGAFFATILIILTTYLFGIYIENFSNYNELYGSIGALLILMVYIWINSNILLLGFELNASLMRLKRNKK</sequence>
<protein>
    <submittedName>
        <fullName evidence="7">Membrane protein</fullName>
    </submittedName>
</protein>
<dbReference type="PIRSF" id="PIRSF035875">
    <property type="entry name" value="RNase_BN"/>
    <property type="match status" value="1"/>
</dbReference>
<dbReference type="Proteomes" id="UP000219193">
    <property type="component" value="Unassembled WGS sequence"/>
</dbReference>
<evidence type="ECO:0000256" key="1">
    <source>
        <dbReference type="ARBA" id="ARBA00004651"/>
    </source>
</evidence>
<keyword evidence="5 6" id="KW-0472">Membrane</keyword>
<dbReference type="PANTHER" id="PTHR30213:SF0">
    <property type="entry name" value="UPF0761 MEMBRANE PROTEIN YIHY"/>
    <property type="match status" value="1"/>
</dbReference>
<keyword evidence="2" id="KW-1003">Cell membrane</keyword>
<dbReference type="OrthoDB" id="977385at2"/>
<evidence type="ECO:0000256" key="6">
    <source>
        <dbReference type="SAM" id="Phobius"/>
    </source>
</evidence>
<feature type="transmembrane region" description="Helical" evidence="6">
    <location>
        <begin position="59"/>
        <end position="81"/>
    </location>
</feature>
<evidence type="ECO:0000256" key="4">
    <source>
        <dbReference type="ARBA" id="ARBA00022989"/>
    </source>
</evidence>
<organism evidence="7 8">
    <name type="scientific">Salinimicrobium sediminis</name>
    <dbReference type="NCBI Taxonomy" id="1343891"/>
    <lineage>
        <taxon>Bacteria</taxon>
        <taxon>Pseudomonadati</taxon>
        <taxon>Bacteroidota</taxon>
        <taxon>Flavobacteriia</taxon>
        <taxon>Flavobacteriales</taxon>
        <taxon>Flavobacteriaceae</taxon>
        <taxon>Salinimicrobium</taxon>
    </lineage>
</organism>
<proteinExistence type="predicted"/>
<dbReference type="RefSeq" id="WP_097057254.1">
    <property type="nucleotide sequence ID" value="NZ_OCMF01000005.1"/>
</dbReference>
<reference evidence="8" key="1">
    <citation type="submission" date="2017-09" db="EMBL/GenBank/DDBJ databases">
        <authorList>
            <person name="Varghese N."/>
            <person name="Submissions S."/>
        </authorList>
    </citation>
    <scope>NUCLEOTIDE SEQUENCE [LARGE SCALE GENOMIC DNA]</scope>
    <source>
        <strain evidence="8">CGMCC 1.12641</strain>
    </source>
</reference>
<feature type="transmembrane region" description="Helical" evidence="6">
    <location>
        <begin position="207"/>
        <end position="228"/>
    </location>
</feature>
<dbReference type="PANTHER" id="PTHR30213">
    <property type="entry name" value="INNER MEMBRANE PROTEIN YHJD"/>
    <property type="match status" value="1"/>
</dbReference>
<evidence type="ECO:0000313" key="7">
    <source>
        <dbReference type="EMBL" id="SOC81478.1"/>
    </source>
</evidence>
<keyword evidence="8" id="KW-1185">Reference proteome</keyword>
<dbReference type="NCBIfam" id="TIGR00765">
    <property type="entry name" value="yihY_not_rbn"/>
    <property type="match status" value="1"/>
</dbReference>
<dbReference type="InterPro" id="IPR017039">
    <property type="entry name" value="Virul_fac_BrkB"/>
</dbReference>
<evidence type="ECO:0000256" key="2">
    <source>
        <dbReference type="ARBA" id="ARBA00022475"/>
    </source>
</evidence>
<comment type="subcellular location">
    <subcellularLocation>
        <location evidence="1">Cell membrane</location>
        <topology evidence="1">Multi-pass membrane protein</topology>
    </subcellularLocation>
</comment>
<gene>
    <name evidence="7" type="ORF">SAMN06296241_3054</name>
</gene>
<dbReference type="Pfam" id="PF03631">
    <property type="entry name" value="Virul_fac_BrkB"/>
    <property type="match status" value="1"/>
</dbReference>